<dbReference type="RefSeq" id="WP_116046717.1">
    <property type="nucleotide sequence ID" value="NZ_QUBQ01000002.1"/>
</dbReference>
<comment type="caution">
    <text evidence="3">The sequence shown here is derived from an EMBL/GenBank/DDBJ whole genome shotgun (WGS) entry which is preliminary data.</text>
</comment>
<evidence type="ECO:0000313" key="4">
    <source>
        <dbReference type="Proteomes" id="UP000261905"/>
    </source>
</evidence>
<dbReference type="OrthoDB" id="9812295at2"/>
<comment type="similarity">
    <text evidence="1">Belongs to the azoreductase type 2 family.</text>
</comment>
<keyword evidence="4" id="KW-1185">Reference proteome</keyword>
<dbReference type="EMBL" id="QUBQ01000002">
    <property type="protein sequence ID" value="REK74963.1"/>
    <property type="molecule type" value="Genomic_DNA"/>
</dbReference>
<dbReference type="AlphaFoldDB" id="A0A371PG73"/>
<feature type="domain" description="NADPH-dependent FMN reductase-like" evidence="2">
    <location>
        <begin position="1"/>
        <end position="147"/>
    </location>
</feature>
<dbReference type="GO" id="GO:0010181">
    <property type="term" value="F:FMN binding"/>
    <property type="evidence" value="ECO:0007669"/>
    <property type="project" value="TreeGrafter"/>
</dbReference>
<dbReference type="PANTHER" id="PTHR30543:SF21">
    <property type="entry name" value="NAD(P)H-DEPENDENT FMN REDUCTASE LOT6"/>
    <property type="match status" value="1"/>
</dbReference>
<accession>A0A371PG73</accession>
<dbReference type="InterPro" id="IPR050712">
    <property type="entry name" value="NAD(P)H-dep_reductase"/>
</dbReference>
<reference evidence="3 4" key="1">
    <citation type="submission" date="2018-08" db="EMBL/GenBank/DDBJ databases">
        <title>Paenibacillus sp. M4BSY-1, whole genome shotgun sequence.</title>
        <authorList>
            <person name="Tuo L."/>
        </authorList>
    </citation>
    <scope>NUCLEOTIDE SEQUENCE [LARGE SCALE GENOMIC DNA]</scope>
    <source>
        <strain evidence="3 4">M4BSY-1</strain>
    </source>
</reference>
<protein>
    <submittedName>
        <fullName evidence="3">NAD(P)H-dependent oxidoreductase</fullName>
    </submittedName>
</protein>
<evidence type="ECO:0000256" key="1">
    <source>
        <dbReference type="ARBA" id="ARBA00009428"/>
    </source>
</evidence>
<dbReference type="GO" id="GO:0005829">
    <property type="term" value="C:cytosol"/>
    <property type="evidence" value="ECO:0007669"/>
    <property type="project" value="TreeGrafter"/>
</dbReference>
<evidence type="ECO:0000259" key="2">
    <source>
        <dbReference type="Pfam" id="PF03358"/>
    </source>
</evidence>
<dbReference type="InterPro" id="IPR029039">
    <property type="entry name" value="Flavoprotein-like_sf"/>
</dbReference>
<name>A0A371PG73_9BACL</name>
<proteinExistence type="inferred from homology"/>
<dbReference type="Pfam" id="PF03358">
    <property type="entry name" value="FMN_red"/>
    <property type="match status" value="1"/>
</dbReference>
<dbReference type="InterPro" id="IPR005025">
    <property type="entry name" value="FMN_Rdtase-like_dom"/>
</dbReference>
<dbReference type="PANTHER" id="PTHR30543">
    <property type="entry name" value="CHROMATE REDUCTASE"/>
    <property type="match status" value="1"/>
</dbReference>
<dbReference type="Proteomes" id="UP000261905">
    <property type="component" value="Unassembled WGS sequence"/>
</dbReference>
<dbReference type="GO" id="GO:0016491">
    <property type="term" value="F:oxidoreductase activity"/>
    <property type="evidence" value="ECO:0007669"/>
    <property type="project" value="InterPro"/>
</dbReference>
<dbReference type="SUPFAM" id="SSF52218">
    <property type="entry name" value="Flavoproteins"/>
    <property type="match status" value="1"/>
</dbReference>
<dbReference type="Gene3D" id="3.40.50.360">
    <property type="match status" value="1"/>
</dbReference>
<evidence type="ECO:0000313" key="3">
    <source>
        <dbReference type="EMBL" id="REK74963.1"/>
    </source>
</evidence>
<gene>
    <name evidence="3" type="ORF">DX130_15075</name>
</gene>
<organism evidence="3 4">
    <name type="scientific">Paenibacillus paeoniae</name>
    <dbReference type="NCBI Taxonomy" id="2292705"/>
    <lineage>
        <taxon>Bacteria</taxon>
        <taxon>Bacillati</taxon>
        <taxon>Bacillota</taxon>
        <taxon>Bacilli</taxon>
        <taxon>Bacillales</taxon>
        <taxon>Paenibacillaceae</taxon>
        <taxon>Paenibacillus</taxon>
    </lineage>
</organism>
<sequence length="184" mass="20196">MKVAAIIGSVRKESYNLSLARHMQKRYAGRLDIEIVTLNEVEMYNQDIEAVPPTGIQSVVDKVKQADAVLWVTPEYNGSISGVLHNAIDWLSRGERVLVGKPSIIAGASMGLLGTVKAQMHLRDILFAPGVNSPLLPGNEVYVGAAHEKFNAEGELTHEPTIAFLDQVVNNFIEWHGRHAKGFN</sequence>